<keyword evidence="1" id="KW-1133">Transmembrane helix</keyword>
<protein>
    <submittedName>
        <fullName evidence="2">Uncharacterized protein</fullName>
    </submittedName>
</protein>
<gene>
    <name evidence="2" type="ORF">JRJ22_21630</name>
</gene>
<reference evidence="2 3" key="1">
    <citation type="submission" date="2021-02" db="EMBL/GenBank/DDBJ databases">
        <title>Paenibacillus tianjinensis sp. nov.</title>
        <authorList>
            <person name="Liu H."/>
        </authorList>
    </citation>
    <scope>NUCLEOTIDE SEQUENCE [LARGE SCALE GENOMIC DNA]</scope>
    <source>
        <strain evidence="2 3">TB2019</strain>
    </source>
</reference>
<evidence type="ECO:0000313" key="2">
    <source>
        <dbReference type="EMBL" id="QSF43828.1"/>
    </source>
</evidence>
<sequence>MKVIAEFELEQAKDIETSINRLREIKRYFFQKSTYELKLIKAEVNSIVDDYKQVSIFSSMITSMLAIFTIIISIMREIPTKLFPDDKLLNKSMGSATVIYAGLVLLALLFLIKGFVLRAKKINFLNQVLELVITEREMLDKEHSEAYIEFLKYLKERDV</sequence>
<dbReference type="RefSeq" id="WP_206101448.1">
    <property type="nucleotide sequence ID" value="NZ_CP070969.1"/>
</dbReference>
<organism evidence="2 3">
    <name type="scientific">Paenibacillus tianjinensis</name>
    <dbReference type="NCBI Taxonomy" id="2810347"/>
    <lineage>
        <taxon>Bacteria</taxon>
        <taxon>Bacillati</taxon>
        <taxon>Bacillota</taxon>
        <taxon>Bacilli</taxon>
        <taxon>Bacillales</taxon>
        <taxon>Paenibacillaceae</taxon>
        <taxon>Paenibacillus</taxon>
    </lineage>
</organism>
<feature type="transmembrane region" description="Helical" evidence="1">
    <location>
        <begin position="54"/>
        <end position="75"/>
    </location>
</feature>
<keyword evidence="3" id="KW-1185">Reference proteome</keyword>
<keyword evidence="1" id="KW-0472">Membrane</keyword>
<evidence type="ECO:0000313" key="3">
    <source>
        <dbReference type="Proteomes" id="UP000663452"/>
    </source>
</evidence>
<accession>A0ABX7LAP5</accession>
<name>A0ABX7LAP5_9BACL</name>
<evidence type="ECO:0000256" key="1">
    <source>
        <dbReference type="SAM" id="Phobius"/>
    </source>
</evidence>
<keyword evidence="1" id="KW-0812">Transmembrane</keyword>
<dbReference type="EMBL" id="CP070969">
    <property type="protein sequence ID" value="QSF43828.1"/>
    <property type="molecule type" value="Genomic_DNA"/>
</dbReference>
<dbReference type="Proteomes" id="UP000663452">
    <property type="component" value="Chromosome"/>
</dbReference>
<proteinExistence type="predicted"/>
<feature type="transmembrane region" description="Helical" evidence="1">
    <location>
        <begin position="95"/>
        <end position="116"/>
    </location>
</feature>